<name>A0ABY4FN46_9MICO</name>
<proteinExistence type="predicted"/>
<protein>
    <recommendedName>
        <fullName evidence="3">Glycosyltransferase</fullName>
    </recommendedName>
</protein>
<sequence length="405" mass="43669">MRSALGRLAGWAVAHRDRLPRWAQRLMESAARDPDGPMGRLAGRFLGGGEAPVTAVPDAAVRVYIAPTNYSGQGRLWAASLERADARIAARNMAVELPGGYAFPADTLVPIATVNASADWAEAEWEAARRFTHVLVEAERSMFGKRFGRSLEREILALEEAGVSVAYLCHGTDVRDPDRHRELTPWSPYPEDPRAGILRADAHANLELLGRLRRPTFVSTPDLTADVPWAHWCPVVADVERFASGAPVLAGPTAQIIHASSNPLQKGSDRIEPALAPLIDAGAVRYRLISSTPAAEMPAVFASADIVLDQFRIGSYGVAACEAMAAGRVVVGHVLPFVRERIAQDLGLELPIVEATPDTLRDVVTGLLDDPDRTREIAAAGPGYVARVHAGDASARMLIEQWIEA</sequence>
<gene>
    <name evidence="1" type="ORF">MUN78_02360</name>
</gene>
<dbReference type="EMBL" id="CP095045">
    <property type="protein sequence ID" value="UOQ57710.1"/>
    <property type="molecule type" value="Genomic_DNA"/>
</dbReference>
<dbReference type="Proteomes" id="UP000831786">
    <property type="component" value="Chromosome"/>
</dbReference>
<dbReference type="Gene3D" id="3.40.50.2000">
    <property type="entry name" value="Glycogen Phosphorylase B"/>
    <property type="match status" value="1"/>
</dbReference>
<keyword evidence="2" id="KW-1185">Reference proteome</keyword>
<evidence type="ECO:0008006" key="3">
    <source>
        <dbReference type="Google" id="ProtNLM"/>
    </source>
</evidence>
<accession>A0ABY4FN46</accession>
<dbReference type="RefSeq" id="WP_244728542.1">
    <property type="nucleotide sequence ID" value="NZ_CP095045.1"/>
</dbReference>
<organism evidence="1 2">
    <name type="scientific">Leucobacter allii</name>
    <dbReference type="NCBI Taxonomy" id="2932247"/>
    <lineage>
        <taxon>Bacteria</taxon>
        <taxon>Bacillati</taxon>
        <taxon>Actinomycetota</taxon>
        <taxon>Actinomycetes</taxon>
        <taxon>Micrococcales</taxon>
        <taxon>Microbacteriaceae</taxon>
        <taxon>Leucobacter</taxon>
    </lineage>
</organism>
<reference evidence="1 2" key="1">
    <citation type="submission" date="2022-04" db="EMBL/GenBank/DDBJ databases">
        <title>Leucobacter sp. isolated from rhizosphere of garlic.</title>
        <authorList>
            <person name="Won M."/>
            <person name="Lee C.-M."/>
            <person name="Woen H.-Y."/>
            <person name="Kwon S.-W."/>
        </authorList>
    </citation>
    <scope>NUCLEOTIDE SEQUENCE [LARGE SCALE GENOMIC DNA]</scope>
    <source>
        <strain evidence="1 2">H21R-40</strain>
    </source>
</reference>
<evidence type="ECO:0000313" key="2">
    <source>
        <dbReference type="Proteomes" id="UP000831786"/>
    </source>
</evidence>
<evidence type="ECO:0000313" key="1">
    <source>
        <dbReference type="EMBL" id="UOQ57710.1"/>
    </source>
</evidence>
<dbReference type="SUPFAM" id="SSF53756">
    <property type="entry name" value="UDP-Glycosyltransferase/glycogen phosphorylase"/>
    <property type="match status" value="1"/>
</dbReference>